<feature type="transmembrane region" description="Helical" evidence="1">
    <location>
        <begin position="198"/>
        <end position="220"/>
    </location>
</feature>
<accession>G7Y956</accession>
<sequence length="596" mass="68034">MEFDERMFAYLFESKCELSVFEAYYEKVPNLIWNQSTSVTLRVFSLVDGVPDEVANISVKSEEHYPTRSFVHVYPDQFTHGPIYIGLDHNIPRGVNDMIYVHLNVIVTPVYRCQPTTPVASHPGLLTDLNLAASEDSSVNLFKCGRMPNKTEQQQPTDVCISVDLVCDGYNNCPLEFGHADESENHCTSNFIFQHNNVLWFLVATTCPIITIAIAIMLWASHRQCRYCCRKYLQKRSSYFNTESEFEITLSGTRTYSCGQTLSQNSLIRNSETRSARAATLPPNLAPPTYQEALKTSCKKTTQPRKFGAGSVLCRYPIEPSIDTQFDILNIVQAELLDGLSVAQSFEEYYNPNTHIFSEDDTSCALKVTTLVSDELELSTTETEFRVHLLVHTNIIITIDSMTFVFNTDASLPYNHDLFERHCEEKNKGGRVNNSVGIALNQLSSHTMRNIIASVEKQHAVTEMNVLIVRHFRSVLNYFILTKMSKSQFVIVHDTLQMRTRTSCSFLKPHKLRILRIVWLYTITTQLIGTLRLGMYDINQTLEVHYRVTVSHLVRPNVGEKTEEANKYFTDRSDTRYFVVLGFSFDMCYQQDGLGT</sequence>
<reference key="2">
    <citation type="submission" date="2011-10" db="EMBL/GenBank/DDBJ databases">
        <title>The genome and transcriptome sequence of Clonorchis sinensis provide insights into the carcinogenic liver fluke.</title>
        <authorList>
            <person name="Wang X."/>
            <person name="Huang Y."/>
            <person name="Chen W."/>
            <person name="Liu H."/>
            <person name="Guo L."/>
            <person name="Chen Y."/>
            <person name="Luo F."/>
            <person name="Zhou W."/>
            <person name="Sun J."/>
            <person name="Mao Q."/>
            <person name="Liang P."/>
            <person name="Zhou C."/>
            <person name="Tian Y."/>
            <person name="Men J."/>
            <person name="Lv X."/>
            <person name="Huang L."/>
            <person name="Zhou J."/>
            <person name="Hu Y."/>
            <person name="Li R."/>
            <person name="Zhang F."/>
            <person name="Lei H."/>
            <person name="Li X."/>
            <person name="Hu X."/>
            <person name="Liang C."/>
            <person name="Xu J."/>
            <person name="Wu Z."/>
            <person name="Yu X."/>
        </authorList>
    </citation>
    <scope>NUCLEOTIDE SEQUENCE</scope>
    <source>
        <strain>Henan</strain>
    </source>
</reference>
<dbReference type="EMBL" id="DF142963">
    <property type="protein sequence ID" value="GAA49491.1"/>
    <property type="molecule type" value="Genomic_DNA"/>
</dbReference>
<dbReference type="AlphaFoldDB" id="G7Y956"/>
<evidence type="ECO:0000313" key="3">
    <source>
        <dbReference type="Proteomes" id="UP000008909"/>
    </source>
</evidence>
<keyword evidence="1" id="KW-0472">Membrane</keyword>
<gene>
    <name evidence="2" type="ORF">CLF_103146</name>
</gene>
<evidence type="ECO:0000256" key="1">
    <source>
        <dbReference type="SAM" id="Phobius"/>
    </source>
</evidence>
<keyword evidence="3" id="KW-1185">Reference proteome</keyword>
<evidence type="ECO:0000313" key="2">
    <source>
        <dbReference type="EMBL" id="GAA49491.1"/>
    </source>
</evidence>
<organism evidence="2 3">
    <name type="scientific">Clonorchis sinensis</name>
    <name type="common">Chinese liver fluke</name>
    <dbReference type="NCBI Taxonomy" id="79923"/>
    <lineage>
        <taxon>Eukaryota</taxon>
        <taxon>Metazoa</taxon>
        <taxon>Spiralia</taxon>
        <taxon>Lophotrochozoa</taxon>
        <taxon>Platyhelminthes</taxon>
        <taxon>Trematoda</taxon>
        <taxon>Digenea</taxon>
        <taxon>Opisthorchiida</taxon>
        <taxon>Opisthorchiata</taxon>
        <taxon>Opisthorchiidae</taxon>
        <taxon>Clonorchis</taxon>
    </lineage>
</organism>
<proteinExistence type="predicted"/>
<keyword evidence="1" id="KW-0812">Transmembrane</keyword>
<name>G7Y956_CLOSI</name>
<keyword evidence="1" id="KW-1133">Transmembrane helix</keyword>
<protein>
    <submittedName>
        <fullName evidence="2">Uncharacterized protein</fullName>
    </submittedName>
</protein>
<reference evidence="2" key="1">
    <citation type="journal article" date="2011" name="Genome Biol.">
        <title>The draft genome of the carcinogenic human liver fluke Clonorchis sinensis.</title>
        <authorList>
            <person name="Wang X."/>
            <person name="Chen W."/>
            <person name="Huang Y."/>
            <person name="Sun J."/>
            <person name="Men J."/>
            <person name="Liu H."/>
            <person name="Luo F."/>
            <person name="Guo L."/>
            <person name="Lv X."/>
            <person name="Deng C."/>
            <person name="Zhou C."/>
            <person name="Fan Y."/>
            <person name="Li X."/>
            <person name="Huang L."/>
            <person name="Hu Y."/>
            <person name="Liang C."/>
            <person name="Hu X."/>
            <person name="Xu J."/>
            <person name="Yu X."/>
        </authorList>
    </citation>
    <scope>NUCLEOTIDE SEQUENCE [LARGE SCALE GENOMIC DNA]</scope>
    <source>
        <strain evidence="2">Henan</strain>
    </source>
</reference>
<dbReference type="Proteomes" id="UP000008909">
    <property type="component" value="Unassembled WGS sequence"/>
</dbReference>